<proteinExistence type="predicted"/>
<dbReference type="InterPro" id="IPR036291">
    <property type="entry name" value="NAD(P)-bd_dom_sf"/>
</dbReference>
<dbReference type="Gene3D" id="3.40.50.720">
    <property type="entry name" value="NAD(P)-binding Rossmann-like Domain"/>
    <property type="match status" value="1"/>
</dbReference>
<gene>
    <name evidence="2" type="ORF">SAMN05414137_10418</name>
</gene>
<keyword evidence="3" id="KW-1185">Reference proteome</keyword>
<protein>
    <submittedName>
        <fullName evidence="2">Uncharacterized conserved protein YbjT, contains NAD(P)-binding and DUF2867 domains</fullName>
    </submittedName>
</protein>
<evidence type="ECO:0000313" key="2">
    <source>
        <dbReference type="EMBL" id="SEK85472.1"/>
    </source>
</evidence>
<dbReference type="InterPro" id="IPR016040">
    <property type="entry name" value="NAD(P)-bd_dom"/>
</dbReference>
<evidence type="ECO:0000313" key="3">
    <source>
        <dbReference type="Proteomes" id="UP000183015"/>
    </source>
</evidence>
<sequence length="281" mass="29374">MGNAMILVTGATGNVGRNVLEQLVEQGHSVRALSRAPQDSAWPAEAEVATGDLADTASLEQALTGVETVFLFAVPGATAGFVAAAEKAGVRKVVLLSSGAVDDDAEAQSDLIAAYHHEAEQALRGSSLEWTFLRPQVFAANTLMWAGQTKAGDVVRGAYAEAASAPVHEADIAAVAVAALTQDGHGGQIYWLTGPESLTHADQARIIGEALGRPLSYQELPVEAVRQALSAHVPAPILDAMLTLWAGSVGRQVPTTADIEKVTGRPARSFHSWVRDHASAF</sequence>
<dbReference type="EMBL" id="FOAZ01000004">
    <property type="protein sequence ID" value="SEK85472.1"/>
    <property type="molecule type" value="Genomic_DNA"/>
</dbReference>
<reference evidence="3" key="1">
    <citation type="submission" date="2016-10" db="EMBL/GenBank/DDBJ databases">
        <authorList>
            <person name="Varghese N."/>
        </authorList>
    </citation>
    <scope>NUCLEOTIDE SEQUENCE [LARGE SCALE GENOMIC DNA]</scope>
    <source>
        <strain evidence="3">DSM 45096 / BCRC 16803 / CGMCC 4.1857 / CIP 109030 / JCM 12277 / KCTC 19219 / NBRC 100920 / 33214</strain>
    </source>
</reference>
<dbReference type="InterPro" id="IPR051604">
    <property type="entry name" value="Ergot_Alk_Oxidoreductase"/>
</dbReference>
<dbReference type="eggNOG" id="COG0702">
    <property type="taxonomic scope" value="Bacteria"/>
</dbReference>
<dbReference type="STRING" id="235985.SAMN05414137_10418"/>
<dbReference type="Pfam" id="PF13460">
    <property type="entry name" value="NAD_binding_10"/>
    <property type="match status" value="1"/>
</dbReference>
<accession>A0A1H7KFC6</accession>
<dbReference type="AlphaFoldDB" id="A0A1H7KFC6"/>
<name>A0A1H7KFC6_STRJI</name>
<dbReference type="PANTHER" id="PTHR43162:SF1">
    <property type="entry name" value="PRESTALK A DIFFERENTIATION PROTEIN A"/>
    <property type="match status" value="1"/>
</dbReference>
<feature type="domain" description="NAD(P)-binding" evidence="1">
    <location>
        <begin position="10"/>
        <end position="182"/>
    </location>
</feature>
<organism evidence="2 3">
    <name type="scientific">Streptacidiphilus jiangxiensis</name>
    <dbReference type="NCBI Taxonomy" id="235985"/>
    <lineage>
        <taxon>Bacteria</taxon>
        <taxon>Bacillati</taxon>
        <taxon>Actinomycetota</taxon>
        <taxon>Actinomycetes</taxon>
        <taxon>Kitasatosporales</taxon>
        <taxon>Streptomycetaceae</taxon>
        <taxon>Streptacidiphilus</taxon>
    </lineage>
</organism>
<dbReference type="PANTHER" id="PTHR43162">
    <property type="match status" value="1"/>
</dbReference>
<dbReference type="SUPFAM" id="SSF51735">
    <property type="entry name" value="NAD(P)-binding Rossmann-fold domains"/>
    <property type="match status" value="1"/>
</dbReference>
<dbReference type="Proteomes" id="UP000183015">
    <property type="component" value="Unassembled WGS sequence"/>
</dbReference>
<evidence type="ECO:0000259" key="1">
    <source>
        <dbReference type="Pfam" id="PF13460"/>
    </source>
</evidence>